<dbReference type="Proteomes" id="UP000018208">
    <property type="component" value="Unassembled WGS sequence"/>
</dbReference>
<dbReference type="GO" id="GO:0004725">
    <property type="term" value="F:protein tyrosine phosphatase activity"/>
    <property type="evidence" value="ECO:0007669"/>
    <property type="project" value="TreeGrafter"/>
</dbReference>
<dbReference type="EMBL" id="AUWU02000006">
    <property type="protein sequence ID" value="KAH0571458.1"/>
    <property type="molecule type" value="Genomic_DNA"/>
</dbReference>
<dbReference type="InterPro" id="IPR036873">
    <property type="entry name" value="Rhodanese-like_dom_sf"/>
</dbReference>
<dbReference type="SUPFAM" id="SSF52821">
    <property type="entry name" value="Rhodanese/Cell cycle control phosphatase"/>
    <property type="match status" value="1"/>
</dbReference>
<evidence type="ECO:0000259" key="1">
    <source>
        <dbReference type="PROSITE" id="PS50206"/>
    </source>
</evidence>
<dbReference type="OrthoDB" id="26523at2759"/>
<sequence length="295" mass="34215">MEGKEVYILSDSESSQVSVVEDVIDLNWNFDMSTCSPKPQKRHTSEYIPFKSSPDFLDFNKSLQSKVSNLSSRFSMLKLNINSNVTLSRTNTSQLDISNCYSSQLGREPMTTTFAHTIHTTQFNQLRQQCWRTPEFKACKSQKCDVPAIEADCLRQVLEKEPESVVLIDCRWPYEHAGGSIIGAYSCYDALELLENFKSQDFPAENKKIIFFCEFSQVRGRKMSSFFTKYVQRNEMHGYDDIYLLTGGYKNFQQTGKTFLTTGKHITENDQRFEIEQRFFSQNRSYKMNIPADYL</sequence>
<dbReference type="InterPro" id="IPR001763">
    <property type="entry name" value="Rhodanese-like_dom"/>
</dbReference>
<feature type="domain" description="Rhodanese" evidence="1">
    <location>
        <begin position="161"/>
        <end position="261"/>
    </location>
</feature>
<dbReference type="EMBL" id="KI545950">
    <property type="protein sequence ID" value="EST49456.1"/>
    <property type="molecule type" value="Genomic_DNA"/>
</dbReference>
<dbReference type="PROSITE" id="PS50206">
    <property type="entry name" value="RHODANESE_3"/>
    <property type="match status" value="1"/>
</dbReference>
<dbReference type="AlphaFoldDB" id="V6M091"/>
<proteinExistence type="predicted"/>
<reference evidence="3" key="2">
    <citation type="submission" date="2020-12" db="EMBL/GenBank/DDBJ databases">
        <title>New Spironucleus salmonicida genome in near-complete chromosomes.</title>
        <authorList>
            <person name="Xu F."/>
            <person name="Kurt Z."/>
            <person name="Jimenez-Gonzalez A."/>
            <person name="Astvaldsson A."/>
            <person name="Andersson J.O."/>
            <person name="Svard S.G."/>
        </authorList>
    </citation>
    <scope>NUCLEOTIDE SEQUENCE</scope>
    <source>
        <strain evidence="3">ATCC 50377</strain>
    </source>
</reference>
<dbReference type="Pfam" id="PF00581">
    <property type="entry name" value="Rhodanese"/>
    <property type="match status" value="1"/>
</dbReference>
<dbReference type="PANTHER" id="PTHR10828:SF17">
    <property type="entry name" value="PROTEIN-TYROSINE-PHOSPHATASE"/>
    <property type="match status" value="1"/>
</dbReference>
<dbReference type="GO" id="GO:0005737">
    <property type="term" value="C:cytoplasm"/>
    <property type="evidence" value="ECO:0007669"/>
    <property type="project" value="TreeGrafter"/>
</dbReference>
<protein>
    <submittedName>
        <fullName evidence="2">Rhodanese-like domain-containing protein</fullName>
    </submittedName>
</protein>
<reference evidence="2 3" key="1">
    <citation type="journal article" date="2014" name="PLoS Genet.">
        <title>The Genome of Spironucleus salmonicida Highlights a Fish Pathogen Adapted to Fluctuating Environments.</title>
        <authorList>
            <person name="Xu F."/>
            <person name="Jerlstrom-Hultqvist J."/>
            <person name="Einarsson E."/>
            <person name="Astvaldsson A."/>
            <person name="Svard S.G."/>
            <person name="Andersson J.O."/>
        </authorList>
    </citation>
    <scope>NUCLEOTIDE SEQUENCE</scope>
    <source>
        <strain evidence="3">ATCC 50377</strain>
    </source>
</reference>
<dbReference type="SMART" id="SM00450">
    <property type="entry name" value="RHOD"/>
    <property type="match status" value="1"/>
</dbReference>
<name>V6M091_9EUKA</name>
<evidence type="ECO:0000313" key="2">
    <source>
        <dbReference type="EMBL" id="EST49456.1"/>
    </source>
</evidence>
<evidence type="ECO:0000313" key="4">
    <source>
        <dbReference type="Proteomes" id="UP000018208"/>
    </source>
</evidence>
<dbReference type="GO" id="GO:0110032">
    <property type="term" value="P:positive regulation of G2/MI transition of meiotic cell cycle"/>
    <property type="evidence" value="ECO:0007669"/>
    <property type="project" value="TreeGrafter"/>
</dbReference>
<organism evidence="2">
    <name type="scientific">Spironucleus salmonicida</name>
    <dbReference type="NCBI Taxonomy" id="348837"/>
    <lineage>
        <taxon>Eukaryota</taxon>
        <taxon>Metamonada</taxon>
        <taxon>Diplomonadida</taxon>
        <taxon>Hexamitidae</taxon>
        <taxon>Hexamitinae</taxon>
        <taxon>Spironucleus</taxon>
    </lineage>
</organism>
<dbReference type="VEuPathDB" id="GiardiaDB:SS50377_25643"/>
<gene>
    <name evidence="2" type="ORF">SS50377_10205</name>
    <name evidence="3" type="ORF">SS50377_25643</name>
</gene>
<dbReference type="PANTHER" id="PTHR10828">
    <property type="entry name" value="M-PHASE INDUCER PHOSPHATASE DUAL SPECIFICITY PHOSPHATASE CDC25"/>
    <property type="match status" value="1"/>
</dbReference>
<dbReference type="GO" id="GO:0000086">
    <property type="term" value="P:G2/M transition of mitotic cell cycle"/>
    <property type="evidence" value="ECO:0007669"/>
    <property type="project" value="TreeGrafter"/>
</dbReference>
<dbReference type="Gene3D" id="3.40.250.10">
    <property type="entry name" value="Rhodanese-like domain"/>
    <property type="match status" value="1"/>
</dbReference>
<dbReference type="GO" id="GO:0005634">
    <property type="term" value="C:nucleus"/>
    <property type="evidence" value="ECO:0007669"/>
    <property type="project" value="TreeGrafter"/>
</dbReference>
<keyword evidence="4" id="KW-1185">Reference proteome</keyword>
<evidence type="ECO:0000313" key="3">
    <source>
        <dbReference type="EMBL" id="KAH0571458.1"/>
    </source>
</evidence>
<dbReference type="GO" id="GO:0010971">
    <property type="term" value="P:positive regulation of G2/M transition of mitotic cell cycle"/>
    <property type="evidence" value="ECO:0007669"/>
    <property type="project" value="TreeGrafter"/>
</dbReference>
<accession>V6M091</accession>